<evidence type="ECO:0000259" key="1">
    <source>
        <dbReference type="SMART" id="SM00960"/>
    </source>
</evidence>
<dbReference type="RefSeq" id="WP_147134500.1">
    <property type="nucleotide sequence ID" value="NZ_BAABIJ010000001.1"/>
</dbReference>
<dbReference type="InterPro" id="IPR053141">
    <property type="entry name" value="Mycobact_SerProt_Inhib_Rv3364c"/>
</dbReference>
<dbReference type="OrthoDB" id="5187023at2"/>
<dbReference type="InterPro" id="IPR004942">
    <property type="entry name" value="Roadblock/LAMTOR2_dom"/>
</dbReference>
<organism evidence="2 3">
    <name type="scientific">Stackebrandtia albiflava</name>
    <dbReference type="NCBI Taxonomy" id="406432"/>
    <lineage>
        <taxon>Bacteria</taxon>
        <taxon>Bacillati</taxon>
        <taxon>Actinomycetota</taxon>
        <taxon>Actinomycetes</taxon>
        <taxon>Glycomycetales</taxon>
        <taxon>Glycomycetaceae</taxon>
        <taxon>Stackebrandtia</taxon>
    </lineage>
</organism>
<dbReference type="SMART" id="SM00960">
    <property type="entry name" value="Robl_LC7"/>
    <property type="match status" value="1"/>
</dbReference>
<dbReference type="SUPFAM" id="SSF103196">
    <property type="entry name" value="Roadblock/LC7 domain"/>
    <property type="match status" value="1"/>
</dbReference>
<name>A0A562VCJ1_9ACTN</name>
<evidence type="ECO:0000313" key="2">
    <source>
        <dbReference type="EMBL" id="TWJ15582.1"/>
    </source>
</evidence>
<feature type="domain" description="Roadblock/LAMTOR2" evidence="1">
    <location>
        <begin position="13"/>
        <end position="99"/>
    </location>
</feature>
<dbReference type="PANTHER" id="PTHR36222:SF1">
    <property type="entry name" value="SERINE PROTEASE INHIBITOR RV3364C"/>
    <property type="match status" value="1"/>
</dbReference>
<gene>
    <name evidence="2" type="ORF">LX16_1293</name>
</gene>
<proteinExistence type="predicted"/>
<dbReference type="Proteomes" id="UP000321617">
    <property type="component" value="Unassembled WGS sequence"/>
</dbReference>
<accession>A0A562VCJ1</accession>
<evidence type="ECO:0000313" key="3">
    <source>
        <dbReference type="Proteomes" id="UP000321617"/>
    </source>
</evidence>
<dbReference type="EMBL" id="VLLL01000005">
    <property type="protein sequence ID" value="TWJ15582.1"/>
    <property type="molecule type" value="Genomic_DNA"/>
</dbReference>
<dbReference type="Gene3D" id="3.30.450.30">
    <property type="entry name" value="Dynein light chain 2a, cytoplasmic"/>
    <property type="match status" value="1"/>
</dbReference>
<protein>
    <submittedName>
        <fullName evidence="2">Putative regulator of Ras-like GTPase activity (Roadblock/LC7/MglB family)</fullName>
    </submittedName>
</protein>
<sequence>MSDTIRNAPTGLQFLLDGLISQVAGVQCALLVSADGLKKDISSGLDNDRADQLAAVASGLFSLARNTGGGGVRQVVAELDDHIVFVSSGGSQTRLVVVAGNDTDVSVLAFEMAQLIKGVAHHTATPARSDVVA</sequence>
<reference evidence="2 3" key="1">
    <citation type="journal article" date="2013" name="Stand. Genomic Sci.">
        <title>Genomic Encyclopedia of Type Strains, Phase I: The one thousand microbial genomes (KMG-I) project.</title>
        <authorList>
            <person name="Kyrpides N.C."/>
            <person name="Woyke T."/>
            <person name="Eisen J.A."/>
            <person name="Garrity G."/>
            <person name="Lilburn T.G."/>
            <person name="Beck B.J."/>
            <person name="Whitman W.B."/>
            <person name="Hugenholtz P."/>
            <person name="Klenk H.P."/>
        </authorList>
    </citation>
    <scope>NUCLEOTIDE SEQUENCE [LARGE SCALE GENOMIC DNA]</scope>
    <source>
        <strain evidence="2 3">DSM 45044</strain>
    </source>
</reference>
<keyword evidence="3" id="KW-1185">Reference proteome</keyword>
<dbReference type="AlphaFoldDB" id="A0A562VCJ1"/>
<dbReference type="PANTHER" id="PTHR36222">
    <property type="entry name" value="SERINE PROTEASE INHIBITOR RV3364C"/>
    <property type="match status" value="1"/>
</dbReference>
<comment type="caution">
    <text evidence="2">The sequence shown here is derived from an EMBL/GenBank/DDBJ whole genome shotgun (WGS) entry which is preliminary data.</text>
</comment>
<dbReference type="Pfam" id="PF03259">
    <property type="entry name" value="Robl_LC7"/>
    <property type="match status" value="1"/>
</dbReference>